<comment type="caution">
    <text evidence="1">The sequence shown here is derived from an EMBL/GenBank/DDBJ whole genome shotgun (WGS) entry which is preliminary data.</text>
</comment>
<protein>
    <submittedName>
        <fullName evidence="1">Uncharacterized protein</fullName>
    </submittedName>
</protein>
<gene>
    <name evidence="1" type="ORF">PsorP6_001621</name>
</gene>
<organism evidence="1 2">
    <name type="scientific">Peronosclerospora sorghi</name>
    <dbReference type="NCBI Taxonomy" id="230839"/>
    <lineage>
        <taxon>Eukaryota</taxon>
        <taxon>Sar</taxon>
        <taxon>Stramenopiles</taxon>
        <taxon>Oomycota</taxon>
        <taxon>Peronosporomycetes</taxon>
        <taxon>Peronosporales</taxon>
        <taxon>Peronosporaceae</taxon>
        <taxon>Peronosclerospora</taxon>
    </lineage>
</organism>
<evidence type="ECO:0000313" key="1">
    <source>
        <dbReference type="EMBL" id="KAI9921975.1"/>
    </source>
</evidence>
<keyword evidence="2" id="KW-1185">Reference proteome</keyword>
<dbReference type="EMBL" id="CM047580">
    <property type="protein sequence ID" value="KAI9921975.1"/>
    <property type="molecule type" value="Genomic_DNA"/>
</dbReference>
<accession>A0ACC0WTE6</accession>
<evidence type="ECO:0000313" key="2">
    <source>
        <dbReference type="Proteomes" id="UP001163321"/>
    </source>
</evidence>
<proteinExistence type="predicted"/>
<sequence length="68" mass="7981">MPTYNNVLWVRPVRWLGVLYASKHLNFLVHRNDCGCTDEHGIVRFGIKARWSVHEHFKAAHLRTKKVA</sequence>
<dbReference type="Proteomes" id="UP001163321">
    <property type="component" value="Chromosome 1"/>
</dbReference>
<reference evidence="1 2" key="1">
    <citation type="journal article" date="2022" name="bioRxiv">
        <title>The genome of the oomycete Peronosclerospora sorghi, a cosmopolitan pathogen of maize and sorghum, is inflated with dispersed pseudogenes.</title>
        <authorList>
            <person name="Fletcher K."/>
            <person name="Martin F."/>
            <person name="Isakeit T."/>
            <person name="Cavanaugh K."/>
            <person name="Magill C."/>
            <person name="Michelmore R."/>
        </authorList>
    </citation>
    <scope>NUCLEOTIDE SEQUENCE [LARGE SCALE GENOMIC DNA]</scope>
    <source>
        <strain evidence="1">P6</strain>
    </source>
</reference>
<name>A0ACC0WTE6_9STRA</name>